<feature type="transmembrane region" description="Helical" evidence="1">
    <location>
        <begin position="59"/>
        <end position="83"/>
    </location>
</feature>
<dbReference type="Pfam" id="PF15049">
    <property type="entry name" value="DUF4534"/>
    <property type="match status" value="1"/>
</dbReference>
<reference evidence="2" key="1">
    <citation type="submission" date="2020-10" db="EMBL/GenBank/DDBJ databases">
        <title>Chromosome-scale genome assembly of the Allis shad, Alosa alosa.</title>
        <authorList>
            <person name="Margot Z."/>
            <person name="Christophe K."/>
            <person name="Cabau C."/>
            <person name="Louis A."/>
            <person name="Berthelot C."/>
            <person name="Parey E."/>
            <person name="Roest Crollius H."/>
            <person name="Montfort J."/>
            <person name="Robinson-Rechavi M."/>
            <person name="Bucao C."/>
            <person name="Bouchez O."/>
            <person name="Gislard M."/>
            <person name="Lluch J."/>
            <person name="Milhes M."/>
            <person name="Lampietro C."/>
            <person name="Lopez Roques C."/>
            <person name="Donnadieu C."/>
            <person name="Braasch I."/>
            <person name="Desvignes T."/>
            <person name="Postlethwait J."/>
            <person name="Bobe J."/>
            <person name="Guiguen Y."/>
        </authorList>
    </citation>
    <scope>NUCLEOTIDE SEQUENCE</scope>
    <source>
        <strain evidence="2">M-15738</strain>
        <tissue evidence="2">Blood</tissue>
    </source>
</reference>
<evidence type="ECO:0000313" key="3">
    <source>
        <dbReference type="Proteomes" id="UP000823561"/>
    </source>
</evidence>
<sequence length="186" mass="20285">MQLLLAKGCCGMTPRDGSIVGGLYFMMVGVMQLVFEAGNLRIAMVGPANGTNGTEVPAIGIYCYYSLIALELVCIVMAGLLLASTWTRRFLGILAFGTWLILFDLALVAITTLLQVELRKVGLKLDTLAWCGVACRIITDPFWLAFVITHGLKLREEKTQQEGHRRRATTEGVAGVVKFKGFDIGI</sequence>
<dbReference type="InterPro" id="IPR027862">
    <property type="entry name" value="DUF4534"/>
</dbReference>
<feature type="transmembrane region" description="Helical" evidence="1">
    <location>
        <begin position="21"/>
        <end position="39"/>
    </location>
</feature>
<dbReference type="AlphaFoldDB" id="A0AAV6GGW5"/>
<gene>
    <name evidence="2" type="ORF">AALO_G00168300</name>
</gene>
<feature type="transmembrane region" description="Helical" evidence="1">
    <location>
        <begin position="127"/>
        <end position="148"/>
    </location>
</feature>
<dbReference type="PANTHER" id="PTHR34928">
    <property type="entry name" value="TRANSMEMBRANE PROTEIN 217"/>
    <property type="match status" value="1"/>
</dbReference>
<accession>A0AAV6GGW5</accession>
<dbReference type="EMBL" id="JADWDJ010000012">
    <property type="protein sequence ID" value="KAG5272691.1"/>
    <property type="molecule type" value="Genomic_DNA"/>
</dbReference>
<evidence type="ECO:0000256" key="1">
    <source>
        <dbReference type="SAM" id="Phobius"/>
    </source>
</evidence>
<keyword evidence="1" id="KW-0812">Transmembrane</keyword>
<comment type="caution">
    <text evidence="2">The sequence shown here is derived from an EMBL/GenBank/DDBJ whole genome shotgun (WGS) entry which is preliminary data.</text>
</comment>
<organism evidence="2 3">
    <name type="scientific">Alosa alosa</name>
    <name type="common">allis shad</name>
    <dbReference type="NCBI Taxonomy" id="278164"/>
    <lineage>
        <taxon>Eukaryota</taxon>
        <taxon>Metazoa</taxon>
        <taxon>Chordata</taxon>
        <taxon>Craniata</taxon>
        <taxon>Vertebrata</taxon>
        <taxon>Euteleostomi</taxon>
        <taxon>Actinopterygii</taxon>
        <taxon>Neopterygii</taxon>
        <taxon>Teleostei</taxon>
        <taxon>Clupei</taxon>
        <taxon>Clupeiformes</taxon>
        <taxon>Clupeoidei</taxon>
        <taxon>Clupeidae</taxon>
        <taxon>Alosa</taxon>
    </lineage>
</organism>
<keyword evidence="1" id="KW-0472">Membrane</keyword>
<evidence type="ECO:0000313" key="2">
    <source>
        <dbReference type="EMBL" id="KAG5272691.1"/>
    </source>
</evidence>
<name>A0AAV6GGW5_9TELE</name>
<proteinExistence type="predicted"/>
<dbReference type="PANTHER" id="PTHR34928:SF3">
    <property type="entry name" value="TRANSMEMBRANE PROTEIN 217B-RELATED"/>
    <property type="match status" value="1"/>
</dbReference>
<feature type="transmembrane region" description="Helical" evidence="1">
    <location>
        <begin position="90"/>
        <end position="115"/>
    </location>
</feature>
<dbReference type="Proteomes" id="UP000823561">
    <property type="component" value="Chromosome 12"/>
</dbReference>
<keyword evidence="3" id="KW-1185">Reference proteome</keyword>
<protein>
    <submittedName>
        <fullName evidence="2">Uncharacterized protein</fullName>
    </submittedName>
</protein>
<keyword evidence="1" id="KW-1133">Transmembrane helix</keyword>